<reference evidence="1" key="1">
    <citation type="submission" date="2021-05" db="EMBL/GenBank/DDBJ databases">
        <authorList>
            <person name="Tigano A."/>
        </authorList>
    </citation>
    <scope>NUCLEOTIDE SEQUENCE</scope>
</reference>
<comment type="caution">
    <text evidence="1">The sequence shown here is derived from an EMBL/GenBank/DDBJ whole genome shotgun (WGS) entry which is preliminary data.</text>
</comment>
<dbReference type="Proteomes" id="UP000677803">
    <property type="component" value="Unassembled WGS sequence"/>
</dbReference>
<gene>
    <name evidence="1" type="ORF">MMEN_LOCUS19904</name>
</gene>
<keyword evidence="2" id="KW-1185">Reference proteome</keyword>
<dbReference type="OrthoDB" id="10499121at2759"/>
<protein>
    <submittedName>
        <fullName evidence="1">(Atlantic silverside) hypothetical protein</fullName>
    </submittedName>
</protein>
<evidence type="ECO:0000313" key="1">
    <source>
        <dbReference type="EMBL" id="CAG6015924.1"/>
    </source>
</evidence>
<sequence length="66" mass="7867">MKRRGQTRGQSFVKADYYELDWYYEECTDGCMEPWYLVMWQSRKADEKALRSSLWTGLPCACAEVE</sequence>
<evidence type="ECO:0000313" key="2">
    <source>
        <dbReference type="Proteomes" id="UP000677803"/>
    </source>
</evidence>
<organism evidence="1 2">
    <name type="scientific">Menidia menidia</name>
    <name type="common">Atlantic silverside</name>
    <dbReference type="NCBI Taxonomy" id="238744"/>
    <lineage>
        <taxon>Eukaryota</taxon>
        <taxon>Metazoa</taxon>
        <taxon>Chordata</taxon>
        <taxon>Craniata</taxon>
        <taxon>Vertebrata</taxon>
        <taxon>Euteleostomi</taxon>
        <taxon>Actinopterygii</taxon>
        <taxon>Neopterygii</taxon>
        <taxon>Teleostei</taxon>
        <taxon>Neoteleostei</taxon>
        <taxon>Acanthomorphata</taxon>
        <taxon>Ovalentaria</taxon>
        <taxon>Atherinomorphae</taxon>
        <taxon>Atheriniformes</taxon>
        <taxon>Atherinopsidae</taxon>
        <taxon>Menidiinae</taxon>
        <taxon>Menidia</taxon>
    </lineage>
</organism>
<accession>A0A8S4BPD3</accession>
<name>A0A8S4BPD3_9TELE</name>
<dbReference type="EMBL" id="CAJRST010038888">
    <property type="protein sequence ID" value="CAG6015924.1"/>
    <property type="molecule type" value="Genomic_DNA"/>
</dbReference>
<proteinExistence type="predicted"/>
<dbReference type="AlphaFoldDB" id="A0A8S4BPD3"/>